<evidence type="ECO:0000256" key="3">
    <source>
        <dbReference type="ARBA" id="ARBA00023002"/>
    </source>
</evidence>
<dbReference type="EMBL" id="JAVRRT010000002">
    <property type="protein sequence ID" value="KAK5174301.1"/>
    <property type="molecule type" value="Genomic_DNA"/>
</dbReference>
<evidence type="ECO:0000256" key="2">
    <source>
        <dbReference type="ARBA" id="ARBA00022857"/>
    </source>
</evidence>
<evidence type="ECO:0000313" key="6">
    <source>
        <dbReference type="Proteomes" id="UP001337655"/>
    </source>
</evidence>
<dbReference type="InterPro" id="IPR020904">
    <property type="entry name" value="Sc_DH/Rdtase_CS"/>
</dbReference>
<dbReference type="GeneID" id="89922729"/>
<dbReference type="Gene3D" id="3.40.50.720">
    <property type="entry name" value="NAD(P)-binding Rossmann-like Domain"/>
    <property type="match status" value="1"/>
</dbReference>
<keyword evidence="6" id="KW-1185">Reference proteome</keyword>
<dbReference type="AlphaFoldDB" id="A0AAV9PKN2"/>
<dbReference type="InterPro" id="IPR002347">
    <property type="entry name" value="SDR_fam"/>
</dbReference>
<dbReference type="PRINTS" id="PR00081">
    <property type="entry name" value="GDHRDH"/>
</dbReference>
<gene>
    <name evidence="5" type="ORF">LTR77_001381</name>
</gene>
<feature type="region of interest" description="Disordered" evidence="4">
    <location>
        <begin position="52"/>
        <end position="72"/>
    </location>
</feature>
<dbReference type="PANTHER" id="PTHR43008:SF7">
    <property type="entry name" value="SHORT CHAIN DEHYDROGENASE_REDUCTASE (AFU_ORTHOLOGUE AFUA_2G00830)"/>
    <property type="match status" value="1"/>
</dbReference>
<feature type="region of interest" description="Disordered" evidence="4">
    <location>
        <begin position="265"/>
        <end position="294"/>
    </location>
</feature>
<dbReference type="InterPro" id="IPR036291">
    <property type="entry name" value="NAD(P)-bd_dom_sf"/>
</dbReference>
<feature type="compositionally biased region" description="Polar residues" evidence="4">
    <location>
        <begin position="53"/>
        <end position="72"/>
    </location>
</feature>
<reference evidence="5 6" key="1">
    <citation type="submission" date="2023-08" db="EMBL/GenBank/DDBJ databases">
        <title>Black Yeasts Isolated from many extreme environments.</title>
        <authorList>
            <person name="Coleine C."/>
            <person name="Stajich J.E."/>
            <person name="Selbmann L."/>
        </authorList>
    </citation>
    <scope>NUCLEOTIDE SEQUENCE [LARGE SCALE GENOMIC DNA]</scope>
    <source>
        <strain evidence="5 6">CCFEE 5935</strain>
    </source>
</reference>
<comment type="caution">
    <text evidence="5">The sequence shown here is derived from an EMBL/GenBank/DDBJ whole genome shotgun (WGS) entry which is preliminary data.</text>
</comment>
<keyword evidence="3" id="KW-0560">Oxidoreductase</keyword>
<dbReference type="RefSeq" id="XP_064662970.1">
    <property type="nucleotide sequence ID" value="XM_064798643.1"/>
</dbReference>
<dbReference type="SUPFAM" id="SSF51735">
    <property type="entry name" value="NAD(P)-binding Rossmann-fold domains"/>
    <property type="match status" value="1"/>
</dbReference>
<dbReference type="PANTHER" id="PTHR43008">
    <property type="entry name" value="BENZIL REDUCTASE"/>
    <property type="match status" value="1"/>
</dbReference>
<feature type="compositionally biased region" description="Basic and acidic residues" evidence="4">
    <location>
        <begin position="270"/>
        <end position="281"/>
    </location>
</feature>
<dbReference type="GO" id="GO:0050664">
    <property type="term" value="F:oxidoreductase activity, acting on NAD(P)H, oxygen as acceptor"/>
    <property type="evidence" value="ECO:0007669"/>
    <property type="project" value="TreeGrafter"/>
</dbReference>
<protein>
    <recommendedName>
        <fullName evidence="7">NAD(P)-binding protein</fullName>
    </recommendedName>
</protein>
<keyword evidence="2" id="KW-0521">NADP</keyword>
<dbReference type="Pfam" id="PF00106">
    <property type="entry name" value="adh_short"/>
    <property type="match status" value="1"/>
</dbReference>
<dbReference type="CDD" id="cd05233">
    <property type="entry name" value="SDR_c"/>
    <property type="match status" value="1"/>
</dbReference>
<evidence type="ECO:0000256" key="1">
    <source>
        <dbReference type="ARBA" id="ARBA00006484"/>
    </source>
</evidence>
<comment type="similarity">
    <text evidence="1">Belongs to the short-chain dehydrogenases/reductases (SDR) family.</text>
</comment>
<dbReference type="GO" id="GO:0016616">
    <property type="term" value="F:oxidoreductase activity, acting on the CH-OH group of donors, NAD or NADP as acceptor"/>
    <property type="evidence" value="ECO:0007669"/>
    <property type="project" value="UniProtKB-ARBA"/>
</dbReference>
<sequence>MSAAAAVFRASNTALITGAGSGVGLAVAKLCASHSMNLILVDRDDSKLKEAKSSISSKGTVDTHSMDVGSTSDWSTLKQNVEKGGTKLDFLHLNAGIGLKGDWMDGSYFHKIFETNFFGVINGINTFFPHFESNSSSPKAIIVTGSKQGITNPPGNAAYNTSKSAIKTITEHLSFDLAKSSPSTSVHLLVPGWTFTGLTGGGGMKEKPAGAWSAEQVADYLYKKMSDGKFYVICPDNDVDWETDRKRMTWTCADDPQMGDVVYERQPQSRWRDEYKEEAQKTMDGMKLGQRQMD</sequence>
<evidence type="ECO:0000256" key="4">
    <source>
        <dbReference type="SAM" id="MobiDB-lite"/>
    </source>
</evidence>
<evidence type="ECO:0008006" key="7">
    <source>
        <dbReference type="Google" id="ProtNLM"/>
    </source>
</evidence>
<dbReference type="PROSITE" id="PS00061">
    <property type="entry name" value="ADH_SHORT"/>
    <property type="match status" value="1"/>
</dbReference>
<evidence type="ECO:0000313" key="5">
    <source>
        <dbReference type="EMBL" id="KAK5174301.1"/>
    </source>
</evidence>
<accession>A0AAV9PKN2</accession>
<proteinExistence type="inferred from homology"/>
<dbReference type="Proteomes" id="UP001337655">
    <property type="component" value="Unassembled WGS sequence"/>
</dbReference>
<organism evidence="5 6">
    <name type="scientific">Saxophila tyrrhenica</name>
    <dbReference type="NCBI Taxonomy" id="1690608"/>
    <lineage>
        <taxon>Eukaryota</taxon>
        <taxon>Fungi</taxon>
        <taxon>Dikarya</taxon>
        <taxon>Ascomycota</taxon>
        <taxon>Pezizomycotina</taxon>
        <taxon>Dothideomycetes</taxon>
        <taxon>Dothideomycetidae</taxon>
        <taxon>Mycosphaerellales</taxon>
        <taxon>Extremaceae</taxon>
        <taxon>Saxophila</taxon>
    </lineage>
</organism>
<name>A0AAV9PKN2_9PEZI</name>